<reference evidence="1 2" key="1">
    <citation type="submission" date="2015-07" db="EMBL/GenBank/DDBJ databases">
        <title>The genome of Habropoda laboriosa.</title>
        <authorList>
            <person name="Pan H."/>
            <person name="Kapheim K."/>
        </authorList>
    </citation>
    <scope>NUCLEOTIDE SEQUENCE [LARGE SCALE GENOMIC DNA]</scope>
    <source>
        <strain evidence="1">0110345459</strain>
    </source>
</reference>
<evidence type="ECO:0000313" key="1">
    <source>
        <dbReference type="EMBL" id="KOC60721.1"/>
    </source>
</evidence>
<feature type="non-terminal residue" evidence="1">
    <location>
        <position position="1"/>
    </location>
</feature>
<dbReference type="AlphaFoldDB" id="A0A0L7QQD6"/>
<protein>
    <submittedName>
        <fullName evidence="1">Uncharacterized protein</fullName>
    </submittedName>
</protein>
<sequence length="105" mass="11353">GSITKMIGSTIGGNGNCVNGVIITNLEAISSRLDQSEDAPSFPLPDPSRALSRVIEFLSSSFSNLQTPPFPRCATVCFVFSHRTSQVRSNTFLLSPVTCYVCRHT</sequence>
<accession>A0A0L7QQD6</accession>
<evidence type="ECO:0000313" key="2">
    <source>
        <dbReference type="Proteomes" id="UP000053825"/>
    </source>
</evidence>
<name>A0A0L7QQD6_9HYME</name>
<dbReference type="EMBL" id="KQ414792">
    <property type="protein sequence ID" value="KOC60721.1"/>
    <property type="molecule type" value="Genomic_DNA"/>
</dbReference>
<gene>
    <name evidence="1" type="ORF">WH47_06866</name>
</gene>
<organism evidence="1 2">
    <name type="scientific">Habropoda laboriosa</name>
    <dbReference type="NCBI Taxonomy" id="597456"/>
    <lineage>
        <taxon>Eukaryota</taxon>
        <taxon>Metazoa</taxon>
        <taxon>Ecdysozoa</taxon>
        <taxon>Arthropoda</taxon>
        <taxon>Hexapoda</taxon>
        <taxon>Insecta</taxon>
        <taxon>Pterygota</taxon>
        <taxon>Neoptera</taxon>
        <taxon>Endopterygota</taxon>
        <taxon>Hymenoptera</taxon>
        <taxon>Apocrita</taxon>
        <taxon>Aculeata</taxon>
        <taxon>Apoidea</taxon>
        <taxon>Anthophila</taxon>
        <taxon>Apidae</taxon>
        <taxon>Habropoda</taxon>
    </lineage>
</organism>
<keyword evidence="2" id="KW-1185">Reference proteome</keyword>
<dbReference type="Proteomes" id="UP000053825">
    <property type="component" value="Unassembled WGS sequence"/>
</dbReference>
<proteinExistence type="predicted"/>